<proteinExistence type="predicted"/>
<organism evidence="1 2">
    <name type="scientific">Dioscorea alata</name>
    <name type="common">Purple yam</name>
    <dbReference type="NCBI Taxonomy" id="55571"/>
    <lineage>
        <taxon>Eukaryota</taxon>
        <taxon>Viridiplantae</taxon>
        <taxon>Streptophyta</taxon>
        <taxon>Embryophyta</taxon>
        <taxon>Tracheophyta</taxon>
        <taxon>Spermatophyta</taxon>
        <taxon>Magnoliopsida</taxon>
        <taxon>Liliopsida</taxon>
        <taxon>Dioscoreales</taxon>
        <taxon>Dioscoreaceae</taxon>
        <taxon>Dioscorea</taxon>
    </lineage>
</organism>
<dbReference type="EC" id="1.10.3.2" evidence="1"/>
<sequence>MKVIRSETSTSQNAATSNEVGTSSARMLEVQPHTSTHSSGTDSNRNGDDDNHDHGNIHENTSGVVNVNIVDNAGRHKGRGRTTLKELWAMPPEEKVVVSANRLGQPIGPKAQLFSSFLGMIARSTKKIGLYYESWHKVPKTLKDELLNFIEMHFVLEIPKDYVLKSLGKKWRGYKHDLKKKYFKREDGLQANKEKRPEGTINWQWEELVDFWYSRKGEESEQVGVSSRKQQKYTHTSGSKSFARKEKEMKLRSGKKIGRFEFFKATHTKKDGSYLNKETEGIMEKANEKLTEYDSIDGDDGMVETEILTQVIGKERHGRVRGLGLGPTPTQYYGHSSSRRPATCGGHSSECIKLRQQMDEKSQKMEDELGRECANYNALYTFLQQQFPRATIPLPTIGGSSSQSQEPGIDVLDAYYNQIPNVYGEEFPQEPPFYYNFTGDNLPRVYLLPKLATEVRVVEYNKSVEVVFQGTSLLESENHHLHLHGFRFYVVGRGFGNFDNYKDPQSYNLVDPPLENTVGVPKNGWAVVRFRASNPG</sequence>
<evidence type="ECO:0000313" key="2">
    <source>
        <dbReference type="Proteomes" id="UP000827976"/>
    </source>
</evidence>
<gene>
    <name evidence="1" type="ORF">IHE45_18G027600</name>
</gene>
<dbReference type="EMBL" id="CM037028">
    <property type="protein sequence ID" value="KAH7655675.1"/>
    <property type="molecule type" value="Genomic_DNA"/>
</dbReference>
<dbReference type="Proteomes" id="UP000827976">
    <property type="component" value="Chromosome 18"/>
</dbReference>
<keyword evidence="2" id="KW-1185">Reference proteome</keyword>
<comment type="caution">
    <text evidence="1">The sequence shown here is derived from an EMBL/GenBank/DDBJ whole genome shotgun (WGS) entry which is preliminary data.</text>
</comment>
<accession>A0ACB7U610</accession>
<reference evidence="2" key="1">
    <citation type="journal article" date="2022" name="Nat. Commun.">
        <title>Chromosome evolution and the genetic basis of agronomically important traits in greater yam.</title>
        <authorList>
            <person name="Bredeson J.V."/>
            <person name="Lyons J.B."/>
            <person name="Oniyinde I.O."/>
            <person name="Okereke N.R."/>
            <person name="Kolade O."/>
            <person name="Nnabue I."/>
            <person name="Nwadili C.O."/>
            <person name="Hribova E."/>
            <person name="Parker M."/>
            <person name="Nwogha J."/>
            <person name="Shu S."/>
            <person name="Carlson J."/>
            <person name="Kariba R."/>
            <person name="Muthemba S."/>
            <person name="Knop K."/>
            <person name="Barton G.J."/>
            <person name="Sherwood A.V."/>
            <person name="Lopez-Montes A."/>
            <person name="Asiedu R."/>
            <person name="Jamnadass R."/>
            <person name="Muchugi A."/>
            <person name="Goodstein D."/>
            <person name="Egesi C.N."/>
            <person name="Featherston J."/>
            <person name="Asfaw A."/>
            <person name="Simpson G.G."/>
            <person name="Dolezel J."/>
            <person name="Hendre P.S."/>
            <person name="Van Deynze A."/>
            <person name="Kumar P.L."/>
            <person name="Obidiegwu J.E."/>
            <person name="Bhattacharjee R."/>
            <person name="Rokhsar D.S."/>
        </authorList>
    </citation>
    <scope>NUCLEOTIDE SEQUENCE [LARGE SCALE GENOMIC DNA]</scope>
    <source>
        <strain evidence="2">cv. TDa95/00328</strain>
    </source>
</reference>
<evidence type="ECO:0000313" key="1">
    <source>
        <dbReference type="EMBL" id="KAH7655675.1"/>
    </source>
</evidence>
<protein>
    <submittedName>
        <fullName evidence="1">Laccase protein</fullName>
        <ecNumber evidence="1">1.10.3.2</ecNumber>
    </submittedName>
</protein>
<keyword evidence="1" id="KW-0560">Oxidoreductase</keyword>
<name>A0ACB7U610_DIOAL</name>